<dbReference type="Gene3D" id="2.40.10.270">
    <property type="entry name" value="Bacteriophage SPP1 head-tail adaptor protein"/>
    <property type="match status" value="1"/>
</dbReference>
<dbReference type="Pfam" id="PF05521">
    <property type="entry name" value="Phage_HCP"/>
    <property type="match status" value="1"/>
</dbReference>
<name>A0A6J5N6R4_9CAUD</name>
<accession>A0A6J5N6R4</accession>
<organism evidence="1">
    <name type="scientific">uncultured Caudovirales phage</name>
    <dbReference type="NCBI Taxonomy" id="2100421"/>
    <lineage>
        <taxon>Viruses</taxon>
        <taxon>Duplodnaviria</taxon>
        <taxon>Heunggongvirae</taxon>
        <taxon>Uroviricota</taxon>
        <taxon>Caudoviricetes</taxon>
        <taxon>Peduoviridae</taxon>
        <taxon>Maltschvirus</taxon>
        <taxon>Maltschvirus maltsch</taxon>
    </lineage>
</organism>
<dbReference type="InterPro" id="IPR008767">
    <property type="entry name" value="Phage_SPP1_head-tail_adaptor"/>
</dbReference>
<dbReference type="InterPro" id="IPR038666">
    <property type="entry name" value="SSP1_head-tail_sf"/>
</dbReference>
<dbReference type="EMBL" id="LR796567">
    <property type="protein sequence ID" value="CAB4151399.1"/>
    <property type="molecule type" value="Genomic_DNA"/>
</dbReference>
<protein>
    <submittedName>
        <fullName evidence="1">COG5614 Bacteriophage head-tail adaptor</fullName>
    </submittedName>
</protein>
<reference evidence="1" key="1">
    <citation type="submission" date="2020-04" db="EMBL/GenBank/DDBJ databases">
        <authorList>
            <person name="Chiriac C."/>
            <person name="Salcher M."/>
            <person name="Ghai R."/>
            <person name="Kavagutti S V."/>
        </authorList>
    </citation>
    <scope>NUCLEOTIDE SEQUENCE</scope>
</reference>
<proteinExistence type="predicted"/>
<sequence length="112" mass="12332">MARAGAFSERATFQRLNEGAIDAYGNVYTGWSQVGVRWADLRERTGREAIQGGALNDVAMATMRCRADSFTDTVTAADRVVIRGYTWAVKNVTHIDAKDVVVEFMLERGVAT</sequence>
<gene>
    <name evidence="1" type="ORF">UFOVP589_16</name>
</gene>
<evidence type="ECO:0000313" key="1">
    <source>
        <dbReference type="EMBL" id="CAB4151399.1"/>
    </source>
</evidence>